<dbReference type="Pfam" id="PF03775">
    <property type="entry name" value="MinC_C"/>
    <property type="match status" value="1"/>
</dbReference>
<dbReference type="STRING" id="690567.1913"/>
<dbReference type="InterPro" id="IPR005526">
    <property type="entry name" value="Septum_form_inhib_MinC_C"/>
</dbReference>
<feature type="domain" description="Septum formation inhibitor MinC C-terminal" evidence="6">
    <location>
        <begin position="108"/>
        <end position="206"/>
    </location>
</feature>
<dbReference type="NCBIfam" id="TIGR01222">
    <property type="entry name" value="minC"/>
    <property type="match status" value="1"/>
</dbReference>
<dbReference type="GO" id="GO:0000917">
    <property type="term" value="P:division septum assembly"/>
    <property type="evidence" value="ECO:0007669"/>
    <property type="project" value="UniProtKB-KW"/>
</dbReference>
<dbReference type="InterPro" id="IPR013033">
    <property type="entry name" value="MinC"/>
</dbReference>
<dbReference type="InterPro" id="IPR036145">
    <property type="entry name" value="MinC_C_sf"/>
</dbReference>
<reference evidence="7 8" key="1">
    <citation type="submission" date="2015-03" db="EMBL/GenBank/DDBJ databases">
        <authorList>
            <person name="Murphy D."/>
        </authorList>
    </citation>
    <scope>NUCLEOTIDE SEQUENCE [LARGE SCALE GENOMIC DNA]</scope>
    <source>
        <strain evidence="7 8">OL-4</strain>
    </source>
</reference>
<sequence>MSVEIMAAGVDTELVIDLTAWDSFADMKAELEKNLHAIDNYLMGSFISIDVGSKSISERQLREMEDILLDHGFHFKDLINNHSAQGQNRISINKNNAEILDSADTVLICRNLRSGQKIFNKGNMVILGDVNPGAEVIAGGNILVMGALRGLAHAGALGDEKAIIAAFRLSPTQLRIANHITRPPDGESIVVNNPELAKIRAGKVVIEKLKI</sequence>
<evidence type="ECO:0000259" key="6">
    <source>
        <dbReference type="Pfam" id="PF03775"/>
    </source>
</evidence>
<evidence type="ECO:0000313" key="8">
    <source>
        <dbReference type="Proteomes" id="UP000045545"/>
    </source>
</evidence>
<dbReference type="EMBL" id="CGIH01000031">
    <property type="protein sequence ID" value="CFX80743.1"/>
    <property type="molecule type" value="Genomic_DNA"/>
</dbReference>
<comment type="function">
    <text evidence="5">Cell division inhibitor that blocks the formation of polar Z ring septums. Rapidly oscillates between the poles of the cell to destabilize FtsZ filaments that have formed before they mature into polar Z rings. Prevents FtsZ polymerization.</text>
</comment>
<dbReference type="Proteomes" id="UP000045545">
    <property type="component" value="Unassembled WGS sequence"/>
</dbReference>
<dbReference type="AlphaFoldDB" id="A0A0E4GBS4"/>
<evidence type="ECO:0000256" key="5">
    <source>
        <dbReference type="HAMAP-Rule" id="MF_00267"/>
    </source>
</evidence>
<evidence type="ECO:0000256" key="1">
    <source>
        <dbReference type="ARBA" id="ARBA00022618"/>
    </source>
</evidence>
<dbReference type="PANTHER" id="PTHR34108">
    <property type="entry name" value="SEPTUM SITE-DETERMINING PROTEIN MINC"/>
    <property type="match status" value="1"/>
</dbReference>
<organism evidence="7 8">
    <name type="scientific">Syntrophomonas zehnderi OL-4</name>
    <dbReference type="NCBI Taxonomy" id="690567"/>
    <lineage>
        <taxon>Bacteria</taxon>
        <taxon>Bacillati</taxon>
        <taxon>Bacillota</taxon>
        <taxon>Clostridia</taxon>
        <taxon>Eubacteriales</taxon>
        <taxon>Syntrophomonadaceae</taxon>
        <taxon>Syntrophomonas</taxon>
    </lineage>
</organism>
<evidence type="ECO:0000256" key="4">
    <source>
        <dbReference type="ARBA" id="ARBA00046874"/>
    </source>
</evidence>
<dbReference type="HAMAP" id="MF_00267">
    <property type="entry name" value="MinC"/>
    <property type="match status" value="1"/>
</dbReference>
<name>A0A0E4GBS4_9FIRM</name>
<dbReference type="GO" id="GO:0000902">
    <property type="term" value="P:cell morphogenesis"/>
    <property type="evidence" value="ECO:0007669"/>
    <property type="project" value="InterPro"/>
</dbReference>
<accession>A0A0E4GBS4</accession>
<comment type="subunit">
    <text evidence="4 5">Interacts with MinD and FtsZ.</text>
</comment>
<proteinExistence type="inferred from homology"/>
<protein>
    <recommendedName>
        <fullName evidence="5">Probable septum site-determining protein MinC</fullName>
    </recommendedName>
</protein>
<evidence type="ECO:0000256" key="2">
    <source>
        <dbReference type="ARBA" id="ARBA00023210"/>
    </source>
</evidence>
<comment type="similarity">
    <text evidence="5">Belongs to the MinC family.</text>
</comment>
<dbReference type="RefSeq" id="WP_341363017.1">
    <property type="nucleotide sequence ID" value="NZ_CGIH01000031.1"/>
</dbReference>
<evidence type="ECO:0000313" key="7">
    <source>
        <dbReference type="EMBL" id="CFX80743.1"/>
    </source>
</evidence>
<keyword evidence="1 5" id="KW-0132">Cell division</keyword>
<keyword evidence="3 5" id="KW-0131">Cell cycle</keyword>
<dbReference type="PANTHER" id="PTHR34108:SF1">
    <property type="entry name" value="SEPTUM SITE-DETERMINING PROTEIN MINC"/>
    <property type="match status" value="1"/>
</dbReference>
<keyword evidence="8" id="KW-1185">Reference proteome</keyword>
<gene>
    <name evidence="5" type="primary">minC</name>
    <name evidence="7" type="ORF">1913</name>
</gene>
<evidence type="ECO:0000256" key="3">
    <source>
        <dbReference type="ARBA" id="ARBA00023306"/>
    </source>
</evidence>
<dbReference type="InterPro" id="IPR016098">
    <property type="entry name" value="CAP/MinC_C"/>
</dbReference>
<dbReference type="Gene3D" id="2.160.20.70">
    <property type="match status" value="1"/>
</dbReference>
<dbReference type="GO" id="GO:1901891">
    <property type="term" value="P:regulation of cell septum assembly"/>
    <property type="evidence" value="ECO:0007669"/>
    <property type="project" value="InterPro"/>
</dbReference>
<dbReference type="SUPFAM" id="SSF63848">
    <property type="entry name" value="Cell-division inhibitor MinC, C-terminal domain"/>
    <property type="match status" value="1"/>
</dbReference>
<keyword evidence="2 5" id="KW-0717">Septation</keyword>